<name>X0YDK3_9ZZZZ</name>
<dbReference type="EMBL" id="BARS01044316">
    <property type="protein sequence ID" value="GAG34896.1"/>
    <property type="molecule type" value="Genomic_DNA"/>
</dbReference>
<evidence type="ECO:0000313" key="1">
    <source>
        <dbReference type="EMBL" id="GAG34896.1"/>
    </source>
</evidence>
<reference evidence="1" key="1">
    <citation type="journal article" date="2014" name="Front. Microbiol.">
        <title>High frequency of phylogenetically diverse reductive dehalogenase-homologous genes in deep subseafloor sedimentary metagenomes.</title>
        <authorList>
            <person name="Kawai M."/>
            <person name="Futagami T."/>
            <person name="Toyoda A."/>
            <person name="Takaki Y."/>
            <person name="Nishi S."/>
            <person name="Hori S."/>
            <person name="Arai W."/>
            <person name="Tsubouchi T."/>
            <person name="Morono Y."/>
            <person name="Uchiyama I."/>
            <person name="Ito T."/>
            <person name="Fujiyama A."/>
            <person name="Inagaki F."/>
            <person name="Takami H."/>
        </authorList>
    </citation>
    <scope>NUCLEOTIDE SEQUENCE</scope>
    <source>
        <strain evidence="1">Expedition CK06-06</strain>
    </source>
</reference>
<gene>
    <name evidence="1" type="ORF">S01H1_66979</name>
</gene>
<accession>X0YDK3</accession>
<organism evidence="1">
    <name type="scientific">marine sediment metagenome</name>
    <dbReference type="NCBI Taxonomy" id="412755"/>
    <lineage>
        <taxon>unclassified sequences</taxon>
        <taxon>metagenomes</taxon>
        <taxon>ecological metagenomes</taxon>
    </lineage>
</organism>
<dbReference type="AlphaFoldDB" id="X0YDK3"/>
<protein>
    <submittedName>
        <fullName evidence="1">Uncharacterized protein</fullName>
    </submittedName>
</protein>
<proteinExistence type="predicted"/>
<comment type="caution">
    <text evidence="1">The sequence shown here is derived from an EMBL/GenBank/DDBJ whole genome shotgun (WGS) entry which is preliminary data.</text>
</comment>
<sequence>MIGKIHKKSVNLALNHLDTIREDSLGHQEKEILRHAKEELKVLRSCKAINTIDKTYHVCDKWEE</sequence>